<evidence type="ECO:0000256" key="1">
    <source>
        <dbReference type="ARBA" id="ARBA00004651"/>
    </source>
</evidence>
<dbReference type="RefSeq" id="WP_073054737.1">
    <property type="nucleotide sequence ID" value="NZ_FQUP01000003.1"/>
</dbReference>
<dbReference type="GO" id="GO:0071916">
    <property type="term" value="F:dipeptide transmembrane transporter activity"/>
    <property type="evidence" value="ECO:0007669"/>
    <property type="project" value="TreeGrafter"/>
</dbReference>
<feature type="transmembrane region" description="Helical" evidence="7">
    <location>
        <begin position="238"/>
        <end position="260"/>
    </location>
</feature>
<comment type="similarity">
    <text evidence="7">Belongs to the binding-protein-dependent transport system permease family.</text>
</comment>
<protein>
    <submittedName>
        <fullName evidence="9">Peptide/nickel transport system permease protein</fullName>
    </submittedName>
</protein>
<keyword evidence="2 7" id="KW-0813">Transport</keyword>
<keyword evidence="5 7" id="KW-1133">Transmembrane helix</keyword>
<evidence type="ECO:0000256" key="7">
    <source>
        <dbReference type="RuleBase" id="RU363032"/>
    </source>
</evidence>
<dbReference type="PROSITE" id="PS50928">
    <property type="entry name" value="ABC_TM1"/>
    <property type="match status" value="1"/>
</dbReference>
<dbReference type="CDD" id="cd06261">
    <property type="entry name" value="TM_PBP2"/>
    <property type="match status" value="1"/>
</dbReference>
<comment type="subcellular location">
    <subcellularLocation>
        <location evidence="1 7">Cell membrane</location>
        <topology evidence="1 7">Multi-pass membrane protein</topology>
    </subcellularLocation>
</comment>
<feature type="transmembrane region" description="Helical" evidence="7">
    <location>
        <begin position="280"/>
        <end position="306"/>
    </location>
</feature>
<dbReference type="Proteomes" id="UP000184485">
    <property type="component" value="Unassembled WGS sequence"/>
</dbReference>
<gene>
    <name evidence="9" type="ORF">SAMN02745157_3268</name>
</gene>
<evidence type="ECO:0000313" key="9">
    <source>
        <dbReference type="EMBL" id="SHF98311.1"/>
    </source>
</evidence>
<accession>A0A1M5G4A9</accession>
<evidence type="ECO:0000256" key="6">
    <source>
        <dbReference type="ARBA" id="ARBA00023136"/>
    </source>
</evidence>
<keyword evidence="6 7" id="KW-0472">Membrane</keyword>
<name>A0A1M5G4A9_9HYPH</name>
<feature type="transmembrane region" description="Helical" evidence="7">
    <location>
        <begin position="133"/>
        <end position="155"/>
    </location>
</feature>
<keyword evidence="4 7" id="KW-0812">Transmembrane</keyword>
<dbReference type="PANTHER" id="PTHR43163:SF6">
    <property type="entry name" value="DIPEPTIDE TRANSPORT SYSTEM PERMEASE PROTEIN DPPB-RELATED"/>
    <property type="match status" value="1"/>
</dbReference>
<dbReference type="STRING" id="1122133.SAMN02745157_3268"/>
<sequence>MTYLLNRLFSIVLTLWLISVITFAVTSILPGDVAMMILGTQSNPTALAGLREQLGLNDSLVAQYGRWIGGMVVGDFGHSLVFKEPIADLMAQKMKASALIVVMSMAIALVCAVPLGVWAAVHRKKWQDTVSSSAALLGISLPDFFWGIVLILLFARTLGWFPSSGFVDPSVDFIGAARHAFLPALALGLGLMAHLTRVTRSTMTGILNQEFIRVARAKGLSEGSVVWSYGLRNAVGPIMTVAGLQIGYLFGSIIVVETLFNYTGMGWITYQALLNRDVPLIQTSVFFIAAVVMLTNFVVDLLYLLVDPRIRMQ</sequence>
<organism evidence="9 10">
    <name type="scientific">Kaistia soli DSM 19436</name>
    <dbReference type="NCBI Taxonomy" id="1122133"/>
    <lineage>
        <taxon>Bacteria</taxon>
        <taxon>Pseudomonadati</taxon>
        <taxon>Pseudomonadota</taxon>
        <taxon>Alphaproteobacteria</taxon>
        <taxon>Hyphomicrobiales</taxon>
        <taxon>Kaistiaceae</taxon>
        <taxon>Kaistia</taxon>
    </lineage>
</organism>
<dbReference type="Pfam" id="PF00528">
    <property type="entry name" value="BPD_transp_1"/>
    <property type="match status" value="1"/>
</dbReference>
<dbReference type="AlphaFoldDB" id="A0A1M5G4A9"/>
<evidence type="ECO:0000259" key="8">
    <source>
        <dbReference type="PROSITE" id="PS50928"/>
    </source>
</evidence>
<dbReference type="SUPFAM" id="SSF161098">
    <property type="entry name" value="MetI-like"/>
    <property type="match status" value="1"/>
</dbReference>
<evidence type="ECO:0000256" key="3">
    <source>
        <dbReference type="ARBA" id="ARBA00022475"/>
    </source>
</evidence>
<feature type="domain" description="ABC transmembrane type-1" evidence="8">
    <location>
        <begin position="94"/>
        <end position="303"/>
    </location>
</feature>
<feature type="transmembrane region" description="Helical" evidence="7">
    <location>
        <begin position="98"/>
        <end position="121"/>
    </location>
</feature>
<reference evidence="9 10" key="1">
    <citation type="submission" date="2016-11" db="EMBL/GenBank/DDBJ databases">
        <authorList>
            <person name="Jaros S."/>
            <person name="Januszkiewicz K."/>
            <person name="Wedrychowicz H."/>
        </authorList>
    </citation>
    <scope>NUCLEOTIDE SEQUENCE [LARGE SCALE GENOMIC DNA]</scope>
    <source>
        <strain evidence="9 10">DSM 19436</strain>
    </source>
</reference>
<dbReference type="InterPro" id="IPR000515">
    <property type="entry name" value="MetI-like"/>
</dbReference>
<feature type="transmembrane region" description="Helical" evidence="7">
    <location>
        <begin position="175"/>
        <end position="195"/>
    </location>
</feature>
<keyword evidence="3" id="KW-1003">Cell membrane</keyword>
<dbReference type="PANTHER" id="PTHR43163">
    <property type="entry name" value="DIPEPTIDE TRANSPORT SYSTEM PERMEASE PROTEIN DPPB-RELATED"/>
    <property type="match status" value="1"/>
</dbReference>
<evidence type="ECO:0000313" key="10">
    <source>
        <dbReference type="Proteomes" id="UP000184485"/>
    </source>
</evidence>
<proteinExistence type="inferred from homology"/>
<dbReference type="EMBL" id="FQUP01000003">
    <property type="protein sequence ID" value="SHF98311.1"/>
    <property type="molecule type" value="Genomic_DNA"/>
</dbReference>
<dbReference type="OrthoDB" id="9778910at2"/>
<dbReference type="InterPro" id="IPR035906">
    <property type="entry name" value="MetI-like_sf"/>
</dbReference>
<keyword evidence="10" id="KW-1185">Reference proteome</keyword>
<evidence type="ECO:0000256" key="2">
    <source>
        <dbReference type="ARBA" id="ARBA00022448"/>
    </source>
</evidence>
<dbReference type="Pfam" id="PF19300">
    <property type="entry name" value="BPD_transp_1_N"/>
    <property type="match status" value="1"/>
</dbReference>
<dbReference type="InterPro" id="IPR045621">
    <property type="entry name" value="BPD_transp_1_N"/>
</dbReference>
<dbReference type="Gene3D" id="1.10.3720.10">
    <property type="entry name" value="MetI-like"/>
    <property type="match status" value="1"/>
</dbReference>
<evidence type="ECO:0000256" key="4">
    <source>
        <dbReference type="ARBA" id="ARBA00022692"/>
    </source>
</evidence>
<dbReference type="GO" id="GO:0005886">
    <property type="term" value="C:plasma membrane"/>
    <property type="evidence" value="ECO:0007669"/>
    <property type="project" value="UniProtKB-SubCell"/>
</dbReference>
<evidence type="ECO:0000256" key="5">
    <source>
        <dbReference type="ARBA" id="ARBA00022989"/>
    </source>
</evidence>